<dbReference type="PROSITE" id="PS51257">
    <property type="entry name" value="PROKAR_LIPOPROTEIN"/>
    <property type="match status" value="1"/>
</dbReference>
<gene>
    <name evidence="3" type="ORF">FIV42_11240</name>
</gene>
<keyword evidence="1" id="KW-0472">Membrane</keyword>
<feature type="domain" description="DUF58" evidence="2">
    <location>
        <begin position="202"/>
        <end position="375"/>
    </location>
</feature>
<evidence type="ECO:0000313" key="3">
    <source>
        <dbReference type="EMBL" id="QDG51293.1"/>
    </source>
</evidence>
<sequence length="444" mass="49908">MIATSRLYWCLGGLAVWGLVAGILPAAFPLWVGACGVLLVAALADLLWLRRATPPTLEREVPDSLAVGVWTEVVLVLRSYERQTLDLELFDKPPSHCDLDGMPASLRLPGDKRARVRYALKANERGEHQFEPCDARIRGPLGLLFRQVEIGTFEDEQAQTFRVLPNFKAVSRYALMATADRVGELGIKKLRRRGSGMEFSHLRDYRQGDLSRQIDWKASARRSKLISREYEDERNQHIVFLLDCGRRMRARDEHDGGDKLAHFDHCLNASLLLSHVALKQGDSVALATFGGHELWVPRQKGPSGMNAILEQIYDLQTTTAPSDYSAAARRLAAVQRRRALVVVLTNLYDQDNAELLEAVSLLRQRHVVLVASLREAVTEQTLDEPIYHLDDALRVAAGHHYLSHRDKTHQELQGRGVMLLDVQPGELSVQLVNRYLAIKRAGML</sequence>
<dbReference type="PANTHER" id="PTHR33608:SF3">
    <property type="entry name" value="SLR2013 PROTEIN"/>
    <property type="match status" value="1"/>
</dbReference>
<dbReference type="InterPro" id="IPR002881">
    <property type="entry name" value="DUF58"/>
</dbReference>
<evidence type="ECO:0000259" key="2">
    <source>
        <dbReference type="Pfam" id="PF01882"/>
    </source>
</evidence>
<feature type="transmembrane region" description="Helical" evidence="1">
    <location>
        <begin position="7"/>
        <end position="24"/>
    </location>
</feature>
<dbReference type="InterPro" id="IPR036465">
    <property type="entry name" value="vWFA_dom_sf"/>
</dbReference>
<dbReference type="AlphaFoldDB" id="A0A4Y6PSU1"/>
<evidence type="ECO:0000256" key="1">
    <source>
        <dbReference type="SAM" id="Phobius"/>
    </source>
</evidence>
<keyword evidence="1" id="KW-0812">Transmembrane</keyword>
<dbReference type="SUPFAM" id="SSF53300">
    <property type="entry name" value="vWA-like"/>
    <property type="match status" value="1"/>
</dbReference>
<name>A0A4Y6PSU1_PERCE</name>
<dbReference type="RefSeq" id="WP_141197778.1">
    <property type="nucleotide sequence ID" value="NZ_CP041186.1"/>
</dbReference>
<evidence type="ECO:0000313" key="4">
    <source>
        <dbReference type="Proteomes" id="UP000315995"/>
    </source>
</evidence>
<dbReference type="PANTHER" id="PTHR33608">
    <property type="entry name" value="BLL2464 PROTEIN"/>
    <property type="match status" value="1"/>
</dbReference>
<keyword evidence="1" id="KW-1133">Transmembrane helix</keyword>
<protein>
    <submittedName>
        <fullName evidence="3">DUF58 domain-containing protein</fullName>
    </submittedName>
</protein>
<organism evidence="3 4">
    <name type="scientific">Persicimonas caeni</name>
    <dbReference type="NCBI Taxonomy" id="2292766"/>
    <lineage>
        <taxon>Bacteria</taxon>
        <taxon>Deltaproteobacteria</taxon>
        <taxon>Bradymonadales</taxon>
        <taxon>Bradymonadaceae</taxon>
        <taxon>Persicimonas</taxon>
    </lineage>
</organism>
<proteinExistence type="predicted"/>
<accession>A0A5B8Y4D3</accession>
<dbReference type="EMBL" id="CP041186">
    <property type="protein sequence ID" value="QDG51293.1"/>
    <property type="molecule type" value="Genomic_DNA"/>
</dbReference>
<dbReference type="OrthoDB" id="9776116at2"/>
<dbReference type="Pfam" id="PF01882">
    <property type="entry name" value="DUF58"/>
    <property type="match status" value="1"/>
</dbReference>
<dbReference type="Proteomes" id="UP000315995">
    <property type="component" value="Chromosome"/>
</dbReference>
<keyword evidence="4" id="KW-1185">Reference proteome</keyword>
<accession>A0A4Y6PSU1</accession>
<reference evidence="3 4" key="1">
    <citation type="submission" date="2019-06" db="EMBL/GenBank/DDBJ databases">
        <title>Persicimonas caeni gen. nov., sp. nov., a predatory bacterium isolated from solar saltern.</title>
        <authorList>
            <person name="Wang S."/>
        </authorList>
    </citation>
    <scope>NUCLEOTIDE SEQUENCE [LARGE SCALE GENOMIC DNA]</scope>
    <source>
        <strain evidence="3 4">YN101</strain>
    </source>
</reference>